<evidence type="ECO:0000313" key="2">
    <source>
        <dbReference type="Proteomes" id="UP001059596"/>
    </source>
</evidence>
<dbReference type="Proteomes" id="UP001059596">
    <property type="component" value="Unassembled WGS sequence"/>
</dbReference>
<feature type="non-terminal residue" evidence="1">
    <location>
        <position position="1"/>
    </location>
</feature>
<comment type="caution">
    <text evidence="1">The sequence shown here is derived from an EMBL/GenBank/DDBJ whole genome shotgun (WGS) entry which is preliminary data.</text>
</comment>
<accession>A0A9Q0BQV2</accession>
<keyword evidence="2" id="KW-1185">Reference proteome</keyword>
<reference evidence="1" key="1">
    <citation type="journal article" date="2023" name="Genome Biol. Evol.">
        <title>Long-read-based Genome Assembly of Drosophila gunungcola Reveals Fewer Chemosensory Genes in Flower-breeding Species.</title>
        <authorList>
            <person name="Negi A."/>
            <person name="Liao B.Y."/>
            <person name="Yeh S.D."/>
        </authorList>
    </citation>
    <scope>NUCLEOTIDE SEQUENCE</scope>
    <source>
        <strain evidence="1">Sukarami</strain>
    </source>
</reference>
<dbReference type="EMBL" id="JAMKOV010000004">
    <property type="protein sequence ID" value="KAI8040444.1"/>
    <property type="molecule type" value="Genomic_DNA"/>
</dbReference>
<dbReference type="AlphaFoldDB" id="A0A9Q0BQV2"/>
<feature type="non-terminal residue" evidence="1">
    <location>
        <position position="59"/>
    </location>
</feature>
<name>A0A9Q0BQV2_9MUSC</name>
<sequence length="59" mass="6751">KKERKLLAFPPKTKCQIIFLLPRGNPHCSFSLAPARSVGHVVRAKETVAARWRHPCRFV</sequence>
<proteinExistence type="predicted"/>
<organism evidence="1 2">
    <name type="scientific">Drosophila gunungcola</name>
    <name type="common">fruit fly</name>
    <dbReference type="NCBI Taxonomy" id="103775"/>
    <lineage>
        <taxon>Eukaryota</taxon>
        <taxon>Metazoa</taxon>
        <taxon>Ecdysozoa</taxon>
        <taxon>Arthropoda</taxon>
        <taxon>Hexapoda</taxon>
        <taxon>Insecta</taxon>
        <taxon>Pterygota</taxon>
        <taxon>Neoptera</taxon>
        <taxon>Endopterygota</taxon>
        <taxon>Diptera</taxon>
        <taxon>Brachycera</taxon>
        <taxon>Muscomorpha</taxon>
        <taxon>Ephydroidea</taxon>
        <taxon>Drosophilidae</taxon>
        <taxon>Drosophila</taxon>
        <taxon>Sophophora</taxon>
    </lineage>
</organism>
<evidence type="ECO:0000313" key="1">
    <source>
        <dbReference type="EMBL" id="KAI8040444.1"/>
    </source>
</evidence>
<gene>
    <name evidence="1" type="ORF">M5D96_006387</name>
</gene>
<protein>
    <submittedName>
        <fullName evidence="1">Uncharacterized protein</fullName>
    </submittedName>
</protein>